<name>A0A949K0N1_9FIRM</name>
<keyword evidence="3" id="KW-0472">Membrane</keyword>
<evidence type="ECO:0000256" key="1">
    <source>
        <dbReference type="ARBA" id="ARBA00004651"/>
    </source>
</evidence>
<gene>
    <name evidence="5" type="ORF">KTH89_19485</name>
</gene>
<evidence type="ECO:0000313" key="6">
    <source>
        <dbReference type="Proteomes" id="UP000712157"/>
    </source>
</evidence>
<comment type="subcellular location">
    <subcellularLocation>
        <location evidence="1">Cell membrane</location>
        <topology evidence="1">Multi-pass membrane protein</topology>
    </subcellularLocation>
</comment>
<feature type="domain" description="ABC transporter type 1 GsiC-like N-terminal" evidence="4">
    <location>
        <begin position="1"/>
        <end position="79"/>
    </location>
</feature>
<dbReference type="GO" id="GO:0005886">
    <property type="term" value="C:plasma membrane"/>
    <property type="evidence" value="ECO:0007669"/>
    <property type="project" value="UniProtKB-SubCell"/>
</dbReference>
<dbReference type="InterPro" id="IPR045621">
    <property type="entry name" value="BPD_transp_1_N"/>
</dbReference>
<sequence length="87" mass="9972">MSAFIRKRLVSFVIVLVGVSILSFLLLAFSVSDPAELIARRINVNATAEQIQEVRVAHGLNKSIPEQYINWVRGFFCRRIRHIHLLL</sequence>
<accession>A0A949K0N1</accession>
<reference evidence="5" key="1">
    <citation type="submission" date="2021-06" db="EMBL/GenBank/DDBJ databases">
        <title>Description of novel taxa of the family Lachnospiraceae.</title>
        <authorList>
            <person name="Chaplin A.V."/>
            <person name="Sokolova S.R."/>
            <person name="Pikina A.P."/>
            <person name="Korzhanova M."/>
            <person name="Belova V."/>
            <person name="Korostin D."/>
            <person name="Efimov B.A."/>
        </authorList>
    </citation>
    <scope>NUCLEOTIDE SEQUENCE</scope>
    <source>
        <strain evidence="5">ASD5720</strain>
    </source>
</reference>
<dbReference type="EMBL" id="JAHQCW010000040">
    <property type="protein sequence ID" value="MBU9738728.1"/>
    <property type="molecule type" value="Genomic_DNA"/>
</dbReference>
<proteinExistence type="predicted"/>
<dbReference type="PANTHER" id="PTHR43163:SF6">
    <property type="entry name" value="DIPEPTIDE TRANSPORT SYSTEM PERMEASE PROTEIN DPPB-RELATED"/>
    <property type="match status" value="1"/>
</dbReference>
<dbReference type="AlphaFoldDB" id="A0A949K0N1"/>
<comment type="caution">
    <text evidence="5">The sequence shown here is derived from an EMBL/GenBank/DDBJ whole genome shotgun (WGS) entry which is preliminary data.</text>
</comment>
<evidence type="ECO:0000313" key="5">
    <source>
        <dbReference type="EMBL" id="MBU9738728.1"/>
    </source>
</evidence>
<evidence type="ECO:0000256" key="3">
    <source>
        <dbReference type="ARBA" id="ARBA00022475"/>
    </source>
</evidence>
<keyword evidence="3" id="KW-1003">Cell membrane</keyword>
<dbReference type="Proteomes" id="UP000712157">
    <property type="component" value="Unassembled WGS sequence"/>
</dbReference>
<dbReference type="PANTHER" id="PTHR43163">
    <property type="entry name" value="DIPEPTIDE TRANSPORT SYSTEM PERMEASE PROTEIN DPPB-RELATED"/>
    <property type="match status" value="1"/>
</dbReference>
<keyword evidence="2" id="KW-0813">Transport</keyword>
<dbReference type="RefSeq" id="WP_238722802.1">
    <property type="nucleotide sequence ID" value="NZ_JAHQCW010000040.1"/>
</dbReference>
<evidence type="ECO:0000256" key="2">
    <source>
        <dbReference type="ARBA" id="ARBA00022448"/>
    </source>
</evidence>
<dbReference type="Pfam" id="PF19300">
    <property type="entry name" value="BPD_transp_1_N"/>
    <property type="match status" value="1"/>
</dbReference>
<keyword evidence="6" id="KW-1185">Reference proteome</keyword>
<organism evidence="5 6">
    <name type="scientific">Diplocloster agilis</name>
    <dbReference type="NCBI Taxonomy" id="2850323"/>
    <lineage>
        <taxon>Bacteria</taxon>
        <taxon>Bacillati</taxon>
        <taxon>Bacillota</taxon>
        <taxon>Clostridia</taxon>
        <taxon>Lachnospirales</taxon>
        <taxon>Lachnospiraceae</taxon>
        <taxon>Diplocloster</taxon>
    </lineage>
</organism>
<protein>
    <recommendedName>
        <fullName evidence="4">ABC transporter type 1 GsiC-like N-terminal domain-containing protein</fullName>
    </recommendedName>
</protein>
<evidence type="ECO:0000259" key="4">
    <source>
        <dbReference type="Pfam" id="PF19300"/>
    </source>
</evidence>